<dbReference type="EMBL" id="SPQZ01000003">
    <property type="protein sequence ID" value="TFV98103.1"/>
    <property type="molecule type" value="Genomic_DNA"/>
</dbReference>
<sequence length="281" mass="30694">MSRLRIVHRTGFSYSRAATASYNEARMLPWHGSGQFVLSSELHIDPVAHQHSYIDYWGTRVSTFDVLTPHTELSVTATSLVDVAPVALTGTRLGWEELAGLRETASVYVEQLRQTEATQPPEDVAALAAEIVSRGLDPHDAALEICRAIGDGIQYVPGSTRVSSTARESWEQGKGVCQDIAHIALGALRSVGIPARYVSGYLHPKREAAIGETVIGESHAWVEWFSGDWVGYDPTNQLEIGDRHVLVGRGRSYSDVSPLRGVYAGPSASKLFVRVEITREA</sequence>
<feature type="domain" description="Transglutaminase-like" evidence="1">
    <location>
        <begin position="169"/>
        <end position="236"/>
    </location>
</feature>
<proteinExistence type="predicted"/>
<evidence type="ECO:0000313" key="3">
    <source>
        <dbReference type="Proteomes" id="UP000298127"/>
    </source>
</evidence>
<dbReference type="AlphaFoldDB" id="A0A4Y9R327"/>
<reference evidence="2 3" key="1">
    <citation type="journal article" date="2018" name="J. Microbiol.">
        <title>Leifsonia flava sp. nov., a novel actinobacterium isolated from the rhizosphere of Aquilegia viridiflora.</title>
        <authorList>
            <person name="Cai Y."/>
            <person name="Tao W.Z."/>
            <person name="Ma Y.J."/>
            <person name="Cheng J."/>
            <person name="Zhang M.Y."/>
            <person name="Zhang Y.X."/>
        </authorList>
    </citation>
    <scope>NUCLEOTIDE SEQUENCE [LARGE SCALE GENOMIC DNA]</scope>
    <source>
        <strain evidence="2 3">SYP-B2174</strain>
    </source>
</reference>
<evidence type="ECO:0000313" key="2">
    <source>
        <dbReference type="EMBL" id="TFV98103.1"/>
    </source>
</evidence>
<dbReference type="Proteomes" id="UP000298127">
    <property type="component" value="Unassembled WGS sequence"/>
</dbReference>
<dbReference type="InterPro" id="IPR002931">
    <property type="entry name" value="Transglutaminase-like"/>
</dbReference>
<protein>
    <submittedName>
        <fullName evidence="2">Transglutaminase family protein</fullName>
    </submittedName>
</protein>
<name>A0A4Y9R327_9MICO</name>
<dbReference type="Gene3D" id="3.10.620.30">
    <property type="match status" value="1"/>
</dbReference>
<dbReference type="InterPro" id="IPR013589">
    <property type="entry name" value="Bac_transglu_N"/>
</dbReference>
<organism evidence="2 3">
    <name type="scientific">Orlajensenia leifsoniae</name>
    <dbReference type="NCBI Taxonomy" id="2561933"/>
    <lineage>
        <taxon>Bacteria</taxon>
        <taxon>Bacillati</taxon>
        <taxon>Actinomycetota</taxon>
        <taxon>Actinomycetes</taxon>
        <taxon>Micrococcales</taxon>
        <taxon>Microbacteriaceae</taxon>
        <taxon>Orlajensenia</taxon>
    </lineage>
</organism>
<dbReference type="PANTHER" id="PTHR33490">
    <property type="entry name" value="BLR5614 PROTEIN-RELATED"/>
    <property type="match status" value="1"/>
</dbReference>
<keyword evidence="3" id="KW-1185">Reference proteome</keyword>
<dbReference type="Pfam" id="PF08379">
    <property type="entry name" value="Bact_transglu_N"/>
    <property type="match status" value="1"/>
</dbReference>
<dbReference type="PANTHER" id="PTHR33490:SF6">
    <property type="entry name" value="SLL1049 PROTEIN"/>
    <property type="match status" value="1"/>
</dbReference>
<comment type="caution">
    <text evidence="2">The sequence shown here is derived from an EMBL/GenBank/DDBJ whole genome shotgun (WGS) entry which is preliminary data.</text>
</comment>
<dbReference type="SMART" id="SM00460">
    <property type="entry name" value="TGc"/>
    <property type="match status" value="1"/>
</dbReference>
<dbReference type="RefSeq" id="WP_135120107.1">
    <property type="nucleotide sequence ID" value="NZ_SPQZ01000003.1"/>
</dbReference>
<evidence type="ECO:0000259" key="1">
    <source>
        <dbReference type="SMART" id="SM00460"/>
    </source>
</evidence>
<gene>
    <name evidence="2" type="ORF">E4M00_08690</name>
</gene>
<accession>A0A4Y9R327</accession>
<dbReference type="SUPFAM" id="SSF54001">
    <property type="entry name" value="Cysteine proteinases"/>
    <property type="match status" value="1"/>
</dbReference>
<dbReference type="InterPro" id="IPR038765">
    <property type="entry name" value="Papain-like_cys_pep_sf"/>
</dbReference>
<dbReference type="Pfam" id="PF01841">
    <property type="entry name" value="Transglut_core"/>
    <property type="match status" value="1"/>
</dbReference>